<keyword evidence="1" id="KW-0349">Heme</keyword>
<dbReference type="InterPro" id="IPR001128">
    <property type="entry name" value="Cyt_P450"/>
</dbReference>
<proteinExistence type="predicted"/>
<dbReference type="GO" id="GO:0004497">
    <property type="term" value="F:monooxygenase activity"/>
    <property type="evidence" value="ECO:0007669"/>
    <property type="project" value="UniProtKB-KW"/>
</dbReference>
<dbReference type="CDD" id="cd11060">
    <property type="entry name" value="CYP57A1-like"/>
    <property type="match status" value="1"/>
</dbReference>
<dbReference type="Proteomes" id="UP000660729">
    <property type="component" value="Unassembled WGS sequence"/>
</dbReference>
<dbReference type="GO" id="GO:0016705">
    <property type="term" value="F:oxidoreductase activity, acting on paired donors, with incorporation or reduction of molecular oxygen"/>
    <property type="evidence" value="ECO:0007669"/>
    <property type="project" value="InterPro"/>
</dbReference>
<keyword evidence="1" id="KW-0479">Metal-binding</keyword>
<dbReference type="PRINTS" id="PR00463">
    <property type="entry name" value="EP450I"/>
</dbReference>
<keyword evidence="2" id="KW-0560">Oxidoreductase</keyword>
<sequence length="516" mass="58583">MSVLLLGNLSTPLSIALLALVSYSVVHTYIRSRRLAHVPGPWYTKYTILPLLTWTYRGTSWQLFGYLCKTHGPLIRVAPNQLITGSVTQYKKMYSARPQQGYPRSDWFTAMRLKPGFDNTLSMRDEVQHTKMRSKLSYGYSGKENPNLEKVIDEQVLNFVALIETKYVSEPTKNISKPLDFAHKAFYFTLNVISALAFSESFGNLAADDDRLGYIQQVESSIGVLNTLALMPWLFNFMEKVQITKWLNREDMGLGMTFKLAAKAVDQHFSTTKVEGRKDMLTSFLNHGLTRSELESEAVLQILAGSDTTATAVRSVVLHVVSNPHIHQKLVQEIDSHHTEYEGIISDARARKLPYLQACIKEGLRIWPPVSGLTSHEVPAGGDMIDGYFVPAGTRIGWSTHAILHNPTIFSPNADTFRPERWILATEGGDCDYLKLLQTMERSLEVVFSYGRYKCLGQNVALMELNKVVVELFKRFDWEFCDPLRLMEVNYQAGIWVQSGMWMRAVRRQGPINHTE</sequence>
<reference evidence="2" key="1">
    <citation type="submission" date="2020-04" db="EMBL/GenBank/DDBJ databases">
        <title>Draft genome resource of the tomato pathogen Pseudocercospora fuligena.</title>
        <authorList>
            <person name="Zaccaron A."/>
        </authorList>
    </citation>
    <scope>NUCLEOTIDE SEQUENCE</scope>
    <source>
        <strain evidence="2">PF001</strain>
    </source>
</reference>
<dbReference type="PANTHER" id="PTHR24305">
    <property type="entry name" value="CYTOCHROME P450"/>
    <property type="match status" value="1"/>
</dbReference>
<comment type="cofactor">
    <cofactor evidence="1">
        <name>heme</name>
        <dbReference type="ChEBI" id="CHEBI:30413"/>
    </cofactor>
</comment>
<protein>
    <submittedName>
        <fullName evidence="2">Cytochrome P450 monooxygenase</fullName>
    </submittedName>
</protein>
<gene>
    <name evidence="2" type="ORF">HII31_01255</name>
</gene>
<dbReference type="OrthoDB" id="3934656at2759"/>
<accession>A0A8H6RT41</accession>
<evidence type="ECO:0000256" key="1">
    <source>
        <dbReference type="PIRSR" id="PIRSR602401-1"/>
    </source>
</evidence>
<dbReference type="PANTHER" id="PTHR24305:SF168">
    <property type="entry name" value="P450, PUTATIVE (EUROFUNG)-RELATED"/>
    <property type="match status" value="1"/>
</dbReference>
<comment type="caution">
    <text evidence="2">The sequence shown here is derived from an EMBL/GenBank/DDBJ whole genome shotgun (WGS) entry which is preliminary data.</text>
</comment>
<dbReference type="GO" id="GO:0005506">
    <property type="term" value="F:iron ion binding"/>
    <property type="evidence" value="ECO:0007669"/>
    <property type="project" value="InterPro"/>
</dbReference>
<evidence type="ECO:0000313" key="2">
    <source>
        <dbReference type="EMBL" id="KAF7197445.1"/>
    </source>
</evidence>
<organism evidence="2 3">
    <name type="scientific">Pseudocercospora fuligena</name>
    <dbReference type="NCBI Taxonomy" id="685502"/>
    <lineage>
        <taxon>Eukaryota</taxon>
        <taxon>Fungi</taxon>
        <taxon>Dikarya</taxon>
        <taxon>Ascomycota</taxon>
        <taxon>Pezizomycotina</taxon>
        <taxon>Dothideomycetes</taxon>
        <taxon>Dothideomycetidae</taxon>
        <taxon>Mycosphaerellales</taxon>
        <taxon>Mycosphaerellaceae</taxon>
        <taxon>Pseudocercospora</taxon>
    </lineage>
</organism>
<dbReference type="InterPro" id="IPR036396">
    <property type="entry name" value="Cyt_P450_sf"/>
</dbReference>
<dbReference type="EMBL" id="JABCIY010000015">
    <property type="protein sequence ID" value="KAF7197445.1"/>
    <property type="molecule type" value="Genomic_DNA"/>
</dbReference>
<dbReference type="SUPFAM" id="SSF48264">
    <property type="entry name" value="Cytochrome P450"/>
    <property type="match status" value="1"/>
</dbReference>
<name>A0A8H6RT41_9PEZI</name>
<keyword evidence="2" id="KW-0503">Monooxygenase</keyword>
<dbReference type="InterPro" id="IPR002401">
    <property type="entry name" value="Cyt_P450_E_grp-I"/>
</dbReference>
<dbReference type="Gene3D" id="1.10.630.10">
    <property type="entry name" value="Cytochrome P450"/>
    <property type="match status" value="1"/>
</dbReference>
<evidence type="ECO:0000313" key="3">
    <source>
        <dbReference type="Proteomes" id="UP000660729"/>
    </source>
</evidence>
<keyword evidence="1" id="KW-0408">Iron</keyword>
<dbReference type="GO" id="GO:0020037">
    <property type="term" value="F:heme binding"/>
    <property type="evidence" value="ECO:0007669"/>
    <property type="project" value="InterPro"/>
</dbReference>
<dbReference type="InterPro" id="IPR050121">
    <property type="entry name" value="Cytochrome_P450_monoxygenase"/>
</dbReference>
<dbReference type="AlphaFoldDB" id="A0A8H6RT41"/>
<dbReference type="PRINTS" id="PR00385">
    <property type="entry name" value="P450"/>
</dbReference>
<keyword evidence="3" id="KW-1185">Reference proteome</keyword>
<feature type="binding site" description="axial binding residue" evidence="1">
    <location>
        <position position="455"/>
    </location>
    <ligand>
        <name>heme</name>
        <dbReference type="ChEBI" id="CHEBI:30413"/>
    </ligand>
    <ligandPart>
        <name>Fe</name>
        <dbReference type="ChEBI" id="CHEBI:18248"/>
    </ligandPart>
</feature>
<dbReference type="Pfam" id="PF00067">
    <property type="entry name" value="p450"/>
    <property type="match status" value="1"/>
</dbReference>